<dbReference type="AlphaFoldDB" id="A0A6A4J9D7"/>
<dbReference type="PROSITE" id="PS51031">
    <property type="entry name" value="BESS"/>
    <property type="match status" value="1"/>
</dbReference>
<dbReference type="GO" id="GO:0006357">
    <property type="term" value="P:regulation of transcription by RNA polymerase II"/>
    <property type="evidence" value="ECO:0007669"/>
    <property type="project" value="TreeGrafter"/>
</dbReference>
<gene>
    <name evidence="3" type="ORF">GE061_018572</name>
</gene>
<dbReference type="GO" id="GO:0003677">
    <property type="term" value="F:DNA binding"/>
    <property type="evidence" value="ECO:0007669"/>
    <property type="project" value="InterPro"/>
</dbReference>
<dbReference type="PROSITE" id="PS50090">
    <property type="entry name" value="MYB_LIKE"/>
    <property type="match status" value="1"/>
</dbReference>
<feature type="region of interest" description="Disordered" evidence="2">
    <location>
        <begin position="61"/>
        <end position="81"/>
    </location>
</feature>
<feature type="compositionally biased region" description="Polar residues" evidence="2">
    <location>
        <begin position="241"/>
        <end position="260"/>
    </location>
</feature>
<evidence type="ECO:0000313" key="4">
    <source>
        <dbReference type="Proteomes" id="UP000466442"/>
    </source>
</evidence>
<evidence type="ECO:0000313" key="3">
    <source>
        <dbReference type="EMBL" id="KAF6207331.1"/>
    </source>
</evidence>
<feature type="compositionally biased region" description="Basic and acidic residues" evidence="2">
    <location>
        <begin position="262"/>
        <end position="276"/>
    </location>
</feature>
<evidence type="ECO:0000256" key="2">
    <source>
        <dbReference type="SAM" id="MobiDB-lite"/>
    </source>
</evidence>
<dbReference type="PANTHER" id="PTHR12243">
    <property type="entry name" value="MADF DOMAIN TRANSCRIPTION FACTOR"/>
    <property type="match status" value="1"/>
</dbReference>
<feature type="compositionally biased region" description="Acidic residues" evidence="2">
    <location>
        <begin position="302"/>
        <end position="340"/>
    </location>
</feature>
<feature type="region of interest" description="Disordered" evidence="2">
    <location>
        <begin position="103"/>
        <end position="163"/>
    </location>
</feature>
<keyword evidence="4" id="KW-1185">Reference proteome</keyword>
<comment type="caution">
    <text evidence="3">The sequence shown here is derived from an EMBL/GenBank/DDBJ whole genome shotgun (WGS) entry which is preliminary data.</text>
</comment>
<feature type="compositionally biased region" description="Basic and acidic residues" evidence="2">
    <location>
        <begin position="229"/>
        <end position="238"/>
    </location>
</feature>
<organism evidence="3 4">
    <name type="scientific">Apolygus lucorum</name>
    <name type="common">Small green plant bug</name>
    <name type="synonym">Lygocoris lucorum</name>
    <dbReference type="NCBI Taxonomy" id="248454"/>
    <lineage>
        <taxon>Eukaryota</taxon>
        <taxon>Metazoa</taxon>
        <taxon>Ecdysozoa</taxon>
        <taxon>Arthropoda</taxon>
        <taxon>Hexapoda</taxon>
        <taxon>Insecta</taxon>
        <taxon>Pterygota</taxon>
        <taxon>Neoptera</taxon>
        <taxon>Paraneoptera</taxon>
        <taxon>Hemiptera</taxon>
        <taxon>Heteroptera</taxon>
        <taxon>Panheteroptera</taxon>
        <taxon>Cimicomorpha</taxon>
        <taxon>Miridae</taxon>
        <taxon>Mirini</taxon>
        <taxon>Apolygus</taxon>
    </lineage>
</organism>
<protein>
    <recommendedName>
        <fullName evidence="5">MADF domain-containing protein</fullName>
    </recommendedName>
</protein>
<dbReference type="InterPro" id="IPR039353">
    <property type="entry name" value="TF_Adf1"/>
</dbReference>
<name>A0A6A4J9D7_APOLU</name>
<comment type="subcellular location">
    <subcellularLocation>
        <location evidence="1">Nucleus</location>
    </subcellularLocation>
</comment>
<evidence type="ECO:0008006" key="5">
    <source>
        <dbReference type="Google" id="ProtNLM"/>
    </source>
</evidence>
<dbReference type="Pfam" id="PF10545">
    <property type="entry name" value="MADF_DNA_bdg"/>
    <property type="match status" value="1"/>
</dbReference>
<evidence type="ECO:0000256" key="1">
    <source>
        <dbReference type="PROSITE-ProRule" id="PRU00371"/>
    </source>
</evidence>
<feature type="compositionally biased region" description="Polar residues" evidence="2">
    <location>
        <begin position="124"/>
        <end position="159"/>
    </location>
</feature>
<reference evidence="3" key="1">
    <citation type="journal article" date="2021" name="Mol. Ecol. Resour.">
        <title>Apolygus lucorum genome provides insights into omnivorousness and mesophyll feeding.</title>
        <authorList>
            <person name="Liu Y."/>
            <person name="Liu H."/>
            <person name="Wang H."/>
            <person name="Huang T."/>
            <person name="Liu B."/>
            <person name="Yang B."/>
            <person name="Yin L."/>
            <person name="Li B."/>
            <person name="Zhang Y."/>
            <person name="Zhang S."/>
            <person name="Jiang F."/>
            <person name="Zhang X."/>
            <person name="Ren Y."/>
            <person name="Wang B."/>
            <person name="Wang S."/>
            <person name="Lu Y."/>
            <person name="Wu K."/>
            <person name="Fan W."/>
            <person name="Wang G."/>
        </authorList>
    </citation>
    <scope>NUCLEOTIDE SEQUENCE</scope>
    <source>
        <strain evidence="3">12Hb</strain>
    </source>
</reference>
<dbReference type="PANTHER" id="PTHR12243:SF67">
    <property type="entry name" value="COREPRESSOR OF PANGOLIN, ISOFORM A-RELATED"/>
    <property type="match status" value="1"/>
</dbReference>
<dbReference type="PROSITE" id="PS51029">
    <property type="entry name" value="MADF"/>
    <property type="match status" value="1"/>
</dbReference>
<dbReference type="Proteomes" id="UP000466442">
    <property type="component" value="Unassembled WGS sequence"/>
</dbReference>
<keyword evidence="1" id="KW-0539">Nucleus</keyword>
<dbReference type="OrthoDB" id="6600747at2759"/>
<dbReference type="GO" id="GO:0005634">
    <property type="term" value="C:nucleus"/>
    <property type="evidence" value="ECO:0007669"/>
    <property type="project" value="UniProtKB-SubCell"/>
</dbReference>
<dbReference type="EMBL" id="WIXP02000008">
    <property type="protein sequence ID" value="KAF6207331.1"/>
    <property type="molecule type" value="Genomic_DNA"/>
</dbReference>
<feature type="region of interest" description="Disordered" evidence="2">
    <location>
        <begin position="229"/>
        <end position="347"/>
    </location>
</feature>
<sequence length="366" mass="41619">MAKFSPSKEETLLHIISTLPIIFDGEHPDYKDASKKEKAWDKIAEVMKKEKIDCKKRWRNIKDTWSRKKKKPGTGTAASSSKKWHLIPFLSFLDNVKFERASQSTMTSTEPDEFSTDHFEGTEDSQAVSSNNQPSTTPQSQHPLEGGSNSETPSYGNTNKKARFSSKYEAFEKRAEARMELLKKVVETEEDDVDLFLKSIGLTIKKLPLHMISDAKLKILKVVSKLEKRPRDWPHEAPDGTQPSVSHPISQEQSPQNFYLSDSEHGFPEKCPKKYDFSNPSDVDELRSFVLLDENEEHPAEVEDLGEDSDVASEDDLEQREEDSGTEQDDVTDSEDDENEPATGKEFFVGKVKKTKWYKKPPISCP</sequence>
<accession>A0A6A4J9D7</accession>
<dbReference type="InterPro" id="IPR006578">
    <property type="entry name" value="MADF-dom"/>
</dbReference>
<dbReference type="GO" id="GO:0005667">
    <property type="term" value="C:transcription regulator complex"/>
    <property type="evidence" value="ECO:0007669"/>
    <property type="project" value="TreeGrafter"/>
</dbReference>
<dbReference type="SMART" id="SM00595">
    <property type="entry name" value="MADF"/>
    <property type="match status" value="1"/>
</dbReference>
<proteinExistence type="predicted"/>
<dbReference type="InterPro" id="IPR001005">
    <property type="entry name" value="SANT/Myb"/>
</dbReference>
<dbReference type="InterPro" id="IPR004210">
    <property type="entry name" value="BESS_motif"/>
</dbReference>